<protein>
    <recommendedName>
        <fullName evidence="3">IPT/TIG domain-containing protein</fullName>
    </recommendedName>
</protein>
<dbReference type="RefSeq" id="WP_211429461.1">
    <property type="nucleotide sequence ID" value="NZ_CP072648.1"/>
</dbReference>
<gene>
    <name evidence="1" type="ORF">J8C06_03810</name>
</gene>
<evidence type="ECO:0000313" key="1">
    <source>
        <dbReference type="EMBL" id="QUW03571.1"/>
    </source>
</evidence>
<evidence type="ECO:0000313" key="2">
    <source>
        <dbReference type="Proteomes" id="UP000676506"/>
    </source>
</evidence>
<dbReference type="Proteomes" id="UP000676506">
    <property type="component" value="Chromosome 1"/>
</dbReference>
<name>A0ABX8BA79_9BACT</name>
<accession>A0ABX8BA79</accession>
<proteinExistence type="predicted"/>
<sequence>MTVEPRFSFAPGYTLASTSSMRTLADFRVFDALPKGAAAITVEGLSALMRVGDVRTVTFRFAGDGVSARLAGAMAFESHPIRDAIFYSSARITADRSRLSTILDIDVLPSQAPDEVTWRVTARRVGVAGILAVCASRMPDGEVASQLSTIRVIASTAEDGTTQPGIKVEPPPTRLPLYVGERVTWTGFARSLAGRLPVFDFAVLSLDPACVQGTFSNSTIALQGAQAGRALIVGALGDERTWTPFTTTVEVSTKTTAAETRLRGFVNNFVTLKNRRVMLLGDHLERATRVSLLTEDGAFLSLPFRAWSGQLGLFELPPQLGRYTVWLSDDQGQQLTDTQTVICSNIQVTNVARVHLPSRSATPTVGLFVRGQGLGDTPTLIVNGVEVTSSVKKSLRGLLNQRVYFRLPTEVAREPYVSLQVMNPDGYVSDTYLLDLRAN</sequence>
<organism evidence="1 2">
    <name type="scientific">Chloracidobacterium validum</name>
    <dbReference type="NCBI Taxonomy" id="2821543"/>
    <lineage>
        <taxon>Bacteria</taxon>
        <taxon>Pseudomonadati</taxon>
        <taxon>Acidobacteriota</taxon>
        <taxon>Terriglobia</taxon>
        <taxon>Terriglobales</taxon>
        <taxon>Acidobacteriaceae</taxon>
        <taxon>Chloracidobacterium</taxon>
    </lineage>
</organism>
<dbReference type="EMBL" id="CP072648">
    <property type="protein sequence ID" value="QUW03571.1"/>
    <property type="molecule type" value="Genomic_DNA"/>
</dbReference>
<evidence type="ECO:0008006" key="3">
    <source>
        <dbReference type="Google" id="ProtNLM"/>
    </source>
</evidence>
<keyword evidence="2" id="KW-1185">Reference proteome</keyword>
<reference evidence="1 2" key="1">
    <citation type="submission" date="2021-03" db="EMBL/GenBank/DDBJ databases">
        <title>Genomic and phenotypic characterization of Chloracidobacterium isolates provides evidence for multiple species.</title>
        <authorList>
            <person name="Saini M.K."/>
            <person name="Costas A.M.G."/>
            <person name="Tank M."/>
            <person name="Bryant D.A."/>
        </authorList>
    </citation>
    <scope>NUCLEOTIDE SEQUENCE [LARGE SCALE GENOMIC DNA]</scope>
    <source>
        <strain evidence="1 2">BV2-C</strain>
    </source>
</reference>